<organism evidence="1 2">
    <name type="scientific">Cannabis sativa</name>
    <name type="common">Hemp</name>
    <name type="synonym">Marijuana</name>
    <dbReference type="NCBI Taxonomy" id="3483"/>
    <lineage>
        <taxon>Eukaryota</taxon>
        <taxon>Viridiplantae</taxon>
        <taxon>Streptophyta</taxon>
        <taxon>Embryophyta</taxon>
        <taxon>Tracheophyta</taxon>
        <taxon>Spermatophyta</taxon>
        <taxon>Magnoliopsida</taxon>
        <taxon>eudicotyledons</taxon>
        <taxon>Gunneridae</taxon>
        <taxon>Pentapetalae</taxon>
        <taxon>rosids</taxon>
        <taxon>fabids</taxon>
        <taxon>Rosales</taxon>
        <taxon>Cannabaceae</taxon>
        <taxon>Cannabis</taxon>
    </lineage>
</organism>
<evidence type="ECO:0000313" key="1">
    <source>
        <dbReference type="EMBL" id="KAF4379835.1"/>
    </source>
</evidence>
<dbReference type="AlphaFoldDB" id="A0A7J6GA60"/>
<accession>A0A7J6GA60</accession>
<name>A0A7J6GA60_CANSA</name>
<proteinExistence type="predicted"/>
<dbReference type="EMBL" id="JAATIP010000068">
    <property type="protein sequence ID" value="KAF4379835.1"/>
    <property type="molecule type" value="Genomic_DNA"/>
</dbReference>
<reference evidence="1 2" key="1">
    <citation type="journal article" date="2020" name="bioRxiv">
        <title>Sequence and annotation of 42 cannabis genomes reveals extensive copy number variation in cannabinoid synthesis and pathogen resistance genes.</title>
        <authorList>
            <person name="Mckernan K.J."/>
            <person name="Helbert Y."/>
            <person name="Kane L.T."/>
            <person name="Ebling H."/>
            <person name="Zhang L."/>
            <person name="Liu B."/>
            <person name="Eaton Z."/>
            <person name="Mclaughlin S."/>
            <person name="Kingan S."/>
            <person name="Baybayan P."/>
            <person name="Concepcion G."/>
            <person name="Jordan M."/>
            <person name="Riva A."/>
            <person name="Barbazuk W."/>
            <person name="Harkins T."/>
        </authorList>
    </citation>
    <scope>NUCLEOTIDE SEQUENCE [LARGE SCALE GENOMIC DNA]</scope>
    <source>
        <strain evidence="2">cv. Jamaican Lion 4</strain>
        <tissue evidence="1">Leaf</tissue>
    </source>
</reference>
<evidence type="ECO:0000313" key="2">
    <source>
        <dbReference type="Proteomes" id="UP000525078"/>
    </source>
</evidence>
<gene>
    <name evidence="1" type="ORF">F8388_023852</name>
</gene>
<comment type="caution">
    <text evidence="1">The sequence shown here is derived from an EMBL/GenBank/DDBJ whole genome shotgun (WGS) entry which is preliminary data.</text>
</comment>
<dbReference type="Proteomes" id="UP000525078">
    <property type="component" value="Unassembled WGS sequence"/>
</dbReference>
<sequence length="151" mass="17211">MEFKSSRLVVPSVQELLAKDPNMVTIPSRYIQNPQNNINNSVSLDHQIPKKLCQLPGDIEGFGQTQVFSEEQKLDWTDYILIFTLPLAVRKPHLFPNLPITLKQNSVIAPANTLITPKNPALYKTLSNKEYFKDFFSSELQGKSYLDSMKL</sequence>
<protein>
    <submittedName>
        <fullName evidence="1">Uncharacterized protein</fullName>
    </submittedName>
</protein>